<dbReference type="eggNOG" id="COG0607">
    <property type="taxonomic scope" value="Bacteria"/>
</dbReference>
<dbReference type="HOGENOM" id="CLU_089574_13_2_0"/>
<gene>
    <name evidence="2" type="ordered locus">Trad_1501</name>
</gene>
<dbReference type="EMBL" id="CP002049">
    <property type="protein sequence ID" value="ADI14622.1"/>
    <property type="molecule type" value="Genomic_DNA"/>
</dbReference>
<dbReference type="RefSeq" id="WP_013177990.1">
    <property type="nucleotide sequence ID" value="NC_014221.1"/>
</dbReference>
<feature type="domain" description="Rhodanese" evidence="1">
    <location>
        <begin position="13"/>
        <end position="91"/>
    </location>
</feature>
<dbReference type="CDD" id="cd00158">
    <property type="entry name" value="RHOD"/>
    <property type="match status" value="1"/>
</dbReference>
<protein>
    <submittedName>
        <fullName evidence="2">Rhodanese domain protein</fullName>
    </submittedName>
</protein>
<dbReference type="Proteomes" id="UP000000379">
    <property type="component" value="Chromosome"/>
</dbReference>
<evidence type="ECO:0000259" key="1">
    <source>
        <dbReference type="PROSITE" id="PS50206"/>
    </source>
</evidence>
<dbReference type="STRING" id="649638.Trad_1501"/>
<dbReference type="AlphaFoldDB" id="D7CXM0"/>
<dbReference type="KEGG" id="tra:Trad_1501"/>
<organism evidence="2 3">
    <name type="scientific">Truepera radiovictrix (strain DSM 17093 / CIP 108686 / LMG 22925 / RQ-24)</name>
    <dbReference type="NCBI Taxonomy" id="649638"/>
    <lineage>
        <taxon>Bacteria</taxon>
        <taxon>Thermotogati</taxon>
        <taxon>Deinococcota</taxon>
        <taxon>Deinococci</taxon>
        <taxon>Trueperales</taxon>
        <taxon>Trueperaceae</taxon>
        <taxon>Truepera</taxon>
    </lineage>
</organism>
<dbReference type="InterPro" id="IPR001763">
    <property type="entry name" value="Rhodanese-like_dom"/>
</dbReference>
<keyword evidence="3" id="KW-1185">Reference proteome</keyword>
<accession>D7CXM0</accession>
<name>D7CXM0_TRURR</name>
<reference evidence="2 3" key="2">
    <citation type="journal article" date="2011" name="Stand. Genomic Sci.">
        <title>Complete genome sequence of Truepera radiovictrix type strain (RQ-24).</title>
        <authorList>
            <person name="Ivanova N."/>
            <person name="Rohde C."/>
            <person name="Munk C."/>
            <person name="Nolan M."/>
            <person name="Lucas S."/>
            <person name="Del Rio T.G."/>
            <person name="Tice H."/>
            <person name="Deshpande S."/>
            <person name="Cheng J.F."/>
            <person name="Tapia R."/>
            <person name="Han C."/>
            <person name="Goodwin L."/>
            <person name="Pitluck S."/>
            <person name="Liolios K."/>
            <person name="Mavromatis K."/>
            <person name="Mikhailova N."/>
            <person name="Pati A."/>
            <person name="Chen A."/>
            <person name="Palaniappan K."/>
            <person name="Land M."/>
            <person name="Hauser L."/>
            <person name="Chang Y.J."/>
            <person name="Jeffries C.D."/>
            <person name="Brambilla E."/>
            <person name="Rohde M."/>
            <person name="Goker M."/>
            <person name="Tindall B.J."/>
            <person name="Woyke T."/>
            <person name="Bristow J."/>
            <person name="Eisen J.A."/>
            <person name="Markowitz V."/>
            <person name="Hugenholtz P."/>
            <person name="Kyrpides N.C."/>
            <person name="Klenk H.P."/>
            <person name="Lapidus A."/>
        </authorList>
    </citation>
    <scope>NUCLEOTIDE SEQUENCE [LARGE SCALE GENOMIC DNA]</scope>
    <source>
        <strain evidence="3">DSM 17093 / CIP 108686 / LMG 22925 / RQ-24</strain>
    </source>
</reference>
<evidence type="ECO:0000313" key="3">
    <source>
        <dbReference type="Proteomes" id="UP000000379"/>
    </source>
</evidence>
<reference evidence="3" key="1">
    <citation type="submission" date="2010-05" db="EMBL/GenBank/DDBJ databases">
        <title>The complete genome of Truepera radiovictris DSM 17093.</title>
        <authorList>
            <consortium name="US DOE Joint Genome Institute (JGI-PGF)"/>
            <person name="Lucas S."/>
            <person name="Copeland A."/>
            <person name="Lapidus A."/>
            <person name="Glavina del Rio T."/>
            <person name="Dalin E."/>
            <person name="Tice H."/>
            <person name="Bruce D."/>
            <person name="Goodwin L."/>
            <person name="Pitluck S."/>
            <person name="Kyrpides N."/>
            <person name="Mavromatis K."/>
            <person name="Ovchinnikova G."/>
            <person name="Munk A.C."/>
            <person name="Detter J.C."/>
            <person name="Han C."/>
            <person name="Tapia R."/>
            <person name="Land M."/>
            <person name="Hauser L."/>
            <person name="Markowitz V."/>
            <person name="Cheng J.-F."/>
            <person name="Hugenholtz P."/>
            <person name="Woyke T."/>
            <person name="Wu D."/>
            <person name="Tindall B."/>
            <person name="Pomrenke H.G."/>
            <person name="Brambilla E."/>
            <person name="Klenk H.-P."/>
            <person name="Eisen J.A."/>
        </authorList>
    </citation>
    <scope>NUCLEOTIDE SEQUENCE [LARGE SCALE GENOMIC DNA]</scope>
    <source>
        <strain evidence="3">DSM 17093 / CIP 108686 / LMG 22925 / RQ-24</strain>
    </source>
</reference>
<dbReference type="InterPro" id="IPR036873">
    <property type="entry name" value="Rhodanese-like_dom_sf"/>
</dbReference>
<dbReference type="SUPFAM" id="SSF52821">
    <property type="entry name" value="Rhodanese/Cell cycle control phosphatase"/>
    <property type="match status" value="1"/>
</dbReference>
<proteinExistence type="predicted"/>
<dbReference type="PROSITE" id="PS50206">
    <property type="entry name" value="RHODANESE_3"/>
    <property type="match status" value="1"/>
</dbReference>
<dbReference type="Gene3D" id="3.40.250.10">
    <property type="entry name" value="Rhodanese-like domain"/>
    <property type="match status" value="1"/>
</dbReference>
<dbReference type="SMART" id="SM00450">
    <property type="entry name" value="RHOD"/>
    <property type="match status" value="1"/>
</dbReference>
<sequence length="93" mass="9638">MRAVTLEALLAAAEAGAAVFDLRPAPSHLAGAVPLSLEALQRGALPDLPPETPVYLVCARGQVSELAGLYLEAAGFTNVHHLVGGLRAWVGRD</sequence>
<dbReference type="OrthoDB" id="26205at2"/>
<dbReference type="Pfam" id="PF00581">
    <property type="entry name" value="Rhodanese"/>
    <property type="match status" value="1"/>
</dbReference>
<evidence type="ECO:0000313" key="2">
    <source>
        <dbReference type="EMBL" id="ADI14622.1"/>
    </source>
</evidence>